<protein>
    <recommendedName>
        <fullName evidence="2">BHLH domain-containing protein</fullName>
    </recommendedName>
</protein>
<dbReference type="SUPFAM" id="SSF47459">
    <property type="entry name" value="HLH, helix-loop-helix DNA-binding domain"/>
    <property type="match status" value="1"/>
</dbReference>
<feature type="compositionally biased region" description="Low complexity" evidence="1">
    <location>
        <begin position="257"/>
        <end position="268"/>
    </location>
</feature>
<keyword evidence="4" id="KW-1185">Reference proteome</keyword>
<feature type="compositionally biased region" description="Basic and acidic residues" evidence="1">
    <location>
        <begin position="227"/>
        <end position="244"/>
    </location>
</feature>
<proteinExistence type="predicted"/>
<evidence type="ECO:0000313" key="3">
    <source>
        <dbReference type="EMBL" id="OSX58302.1"/>
    </source>
</evidence>
<dbReference type="STRING" id="670580.A0A1X6MQ32"/>
<feature type="compositionally biased region" description="Basic and acidic residues" evidence="1">
    <location>
        <begin position="103"/>
        <end position="115"/>
    </location>
</feature>
<dbReference type="PROSITE" id="PS50888">
    <property type="entry name" value="BHLH"/>
    <property type="match status" value="1"/>
</dbReference>
<dbReference type="EMBL" id="KZ110605">
    <property type="protein sequence ID" value="OSX58302.1"/>
    <property type="molecule type" value="Genomic_DNA"/>
</dbReference>
<dbReference type="Gene3D" id="4.10.280.10">
    <property type="entry name" value="Helix-loop-helix DNA-binding domain"/>
    <property type="match status" value="1"/>
</dbReference>
<feature type="region of interest" description="Disordered" evidence="1">
    <location>
        <begin position="287"/>
        <end position="372"/>
    </location>
</feature>
<dbReference type="Pfam" id="PF00010">
    <property type="entry name" value="HLH"/>
    <property type="match status" value="1"/>
</dbReference>
<dbReference type="Proteomes" id="UP000194127">
    <property type="component" value="Unassembled WGS sequence"/>
</dbReference>
<dbReference type="RefSeq" id="XP_024335096.1">
    <property type="nucleotide sequence ID" value="XM_024482200.1"/>
</dbReference>
<dbReference type="GeneID" id="36327150"/>
<dbReference type="OrthoDB" id="690068at2759"/>
<accession>A0A1X6MQ32</accession>
<evidence type="ECO:0000313" key="4">
    <source>
        <dbReference type="Proteomes" id="UP000194127"/>
    </source>
</evidence>
<sequence>MPAPKDTLPQYAGSCNPPRRAKRARTDTTDTADTLSSEQTTTGRSAPRRARPPILPKDPLPVRDSPAPDGLESDSADEEEYEPSTRASAPRRRGRRAGGMSRSARETQRKLNHSRIEKARRTKINEALATLSALVNAREEAAAKEGWLDPEKGRVKTEEKEFKLDVLVKTVIYMQELIEKVRVLEEGECPRCAREAPSTSAPGLKRKRAADDLAEASLFDPEPEAVEINRDEDVYADDSEKGEVEGPLTSATASPILTTSASRPSASPRLPPIASWLPHPYVDPSCIAAFAGPNPSTSPAQLPSPPPSGRFRSSSSAGFVPTLALPAPAHPLGAGAPPSPQSTGRRASVSSRSPTWTPEDETAASLLLQMSSSPGMSASAPRACAVLPAMALPRPADAPFAAAAASAGREGEGVRRMHFPSAQVETPSSLLGLTRR</sequence>
<gene>
    <name evidence="3" type="ORF">POSPLADRAFT_1067571</name>
</gene>
<feature type="region of interest" description="Disordered" evidence="1">
    <location>
        <begin position="1"/>
        <end position="115"/>
    </location>
</feature>
<feature type="compositionally biased region" description="Polar residues" evidence="1">
    <location>
        <begin position="423"/>
        <end position="436"/>
    </location>
</feature>
<feature type="compositionally biased region" description="Polar residues" evidence="1">
    <location>
        <begin position="341"/>
        <end position="356"/>
    </location>
</feature>
<feature type="domain" description="BHLH" evidence="2">
    <location>
        <begin position="108"/>
        <end position="177"/>
    </location>
</feature>
<reference evidence="3 4" key="1">
    <citation type="submission" date="2017-04" db="EMBL/GenBank/DDBJ databases">
        <title>Genome Sequence of the Model Brown-Rot Fungus Postia placenta SB12.</title>
        <authorList>
            <consortium name="DOE Joint Genome Institute"/>
            <person name="Gaskell J."/>
            <person name="Kersten P."/>
            <person name="Larrondo L.F."/>
            <person name="Canessa P."/>
            <person name="Martinez D."/>
            <person name="Hibbett D."/>
            <person name="Schmoll M."/>
            <person name="Kubicek C.P."/>
            <person name="Martinez A.T."/>
            <person name="Yadav J."/>
            <person name="Master E."/>
            <person name="Magnuson J.K."/>
            <person name="James T."/>
            <person name="Yaver D."/>
            <person name="Berka R."/>
            <person name="Labutti K."/>
            <person name="Lipzen A."/>
            <person name="Aerts A."/>
            <person name="Barry K."/>
            <person name="Henrissat B."/>
            <person name="Blanchette R."/>
            <person name="Grigoriev I."/>
            <person name="Cullen D."/>
        </authorList>
    </citation>
    <scope>NUCLEOTIDE SEQUENCE [LARGE SCALE GENOMIC DNA]</scope>
    <source>
        <strain evidence="3 4">MAD-698-R-SB12</strain>
    </source>
</reference>
<dbReference type="InterPro" id="IPR036638">
    <property type="entry name" value="HLH_DNA-bd_sf"/>
</dbReference>
<name>A0A1X6MQ32_9APHY</name>
<feature type="compositionally biased region" description="Low complexity" evidence="1">
    <location>
        <begin position="309"/>
        <end position="336"/>
    </location>
</feature>
<feature type="compositionally biased region" description="Acidic residues" evidence="1">
    <location>
        <begin position="71"/>
        <end position="82"/>
    </location>
</feature>
<dbReference type="InterPro" id="IPR011598">
    <property type="entry name" value="bHLH_dom"/>
</dbReference>
<dbReference type="AlphaFoldDB" id="A0A1X6MQ32"/>
<feature type="region of interest" description="Disordered" evidence="1">
    <location>
        <begin position="215"/>
        <end position="274"/>
    </location>
</feature>
<organism evidence="3 4">
    <name type="scientific">Postia placenta MAD-698-R-SB12</name>
    <dbReference type="NCBI Taxonomy" id="670580"/>
    <lineage>
        <taxon>Eukaryota</taxon>
        <taxon>Fungi</taxon>
        <taxon>Dikarya</taxon>
        <taxon>Basidiomycota</taxon>
        <taxon>Agaricomycotina</taxon>
        <taxon>Agaricomycetes</taxon>
        <taxon>Polyporales</taxon>
        <taxon>Adustoporiaceae</taxon>
        <taxon>Rhodonia</taxon>
    </lineage>
</organism>
<feature type="compositionally biased region" description="Polar residues" evidence="1">
    <location>
        <begin position="35"/>
        <end position="44"/>
    </location>
</feature>
<evidence type="ECO:0000259" key="2">
    <source>
        <dbReference type="PROSITE" id="PS50888"/>
    </source>
</evidence>
<dbReference type="GO" id="GO:0046983">
    <property type="term" value="F:protein dimerization activity"/>
    <property type="evidence" value="ECO:0007669"/>
    <property type="project" value="InterPro"/>
</dbReference>
<evidence type="ECO:0000256" key="1">
    <source>
        <dbReference type="SAM" id="MobiDB-lite"/>
    </source>
</evidence>
<feature type="region of interest" description="Disordered" evidence="1">
    <location>
        <begin position="412"/>
        <end position="436"/>
    </location>
</feature>